<gene>
    <name evidence="2" type="ORF">ACFOND_01795</name>
</gene>
<keyword evidence="1" id="KW-1133">Transmembrane helix</keyword>
<evidence type="ECO:0000256" key="1">
    <source>
        <dbReference type="SAM" id="Phobius"/>
    </source>
</evidence>
<accession>A0ABV7WN17</accession>
<evidence type="ECO:0000313" key="2">
    <source>
        <dbReference type="EMBL" id="MFC3700357.1"/>
    </source>
</evidence>
<protein>
    <submittedName>
        <fullName evidence="2">Uncharacterized protein</fullName>
    </submittedName>
</protein>
<dbReference type="RefSeq" id="WP_290282200.1">
    <property type="nucleotide sequence ID" value="NZ_JAUFQI010000001.1"/>
</dbReference>
<evidence type="ECO:0000313" key="3">
    <source>
        <dbReference type="Proteomes" id="UP001595710"/>
    </source>
</evidence>
<proteinExistence type="predicted"/>
<organism evidence="2 3">
    <name type="scientific">Reinekea marina</name>
    <dbReference type="NCBI Taxonomy" id="1310421"/>
    <lineage>
        <taxon>Bacteria</taxon>
        <taxon>Pseudomonadati</taxon>
        <taxon>Pseudomonadota</taxon>
        <taxon>Gammaproteobacteria</taxon>
        <taxon>Oceanospirillales</taxon>
        <taxon>Saccharospirillaceae</taxon>
        <taxon>Reinekea</taxon>
    </lineage>
</organism>
<feature type="transmembrane region" description="Helical" evidence="1">
    <location>
        <begin position="54"/>
        <end position="75"/>
    </location>
</feature>
<dbReference type="Proteomes" id="UP001595710">
    <property type="component" value="Unassembled WGS sequence"/>
</dbReference>
<reference evidence="3" key="1">
    <citation type="journal article" date="2019" name="Int. J. Syst. Evol. Microbiol.">
        <title>The Global Catalogue of Microorganisms (GCM) 10K type strain sequencing project: providing services to taxonomists for standard genome sequencing and annotation.</title>
        <authorList>
            <consortium name="The Broad Institute Genomics Platform"/>
            <consortium name="The Broad Institute Genome Sequencing Center for Infectious Disease"/>
            <person name="Wu L."/>
            <person name="Ma J."/>
        </authorList>
    </citation>
    <scope>NUCLEOTIDE SEQUENCE [LARGE SCALE GENOMIC DNA]</scope>
    <source>
        <strain evidence="3">CECT 8288</strain>
    </source>
</reference>
<keyword evidence="1" id="KW-0812">Transmembrane</keyword>
<comment type="caution">
    <text evidence="2">The sequence shown here is derived from an EMBL/GenBank/DDBJ whole genome shotgun (WGS) entry which is preliminary data.</text>
</comment>
<name>A0ABV7WN17_9GAMM</name>
<dbReference type="EMBL" id="JBHRYN010000004">
    <property type="protein sequence ID" value="MFC3700357.1"/>
    <property type="molecule type" value="Genomic_DNA"/>
</dbReference>
<feature type="transmembrane region" description="Helical" evidence="1">
    <location>
        <begin position="21"/>
        <end position="42"/>
    </location>
</feature>
<sequence length="93" mass="10308">MTNKEKLTAWLERQIKSPRLAMQRFTTGGFIFAGGVMMLILSDQLLSEQLAGEFTALLALIIIGLGALIALRGYLALSLYKVLYYLLSSNSEH</sequence>
<keyword evidence="3" id="KW-1185">Reference proteome</keyword>
<keyword evidence="1" id="KW-0472">Membrane</keyword>